<comment type="caution">
    <text evidence="2">The sequence shown here is derived from an EMBL/GenBank/DDBJ whole genome shotgun (WGS) entry which is preliminary data.</text>
</comment>
<gene>
    <name evidence="2" type="ORF">A3G03_00620</name>
</gene>
<evidence type="ECO:0000256" key="1">
    <source>
        <dbReference type="SAM" id="Phobius"/>
    </source>
</evidence>
<organism evidence="2 3">
    <name type="scientific">Candidatus Taylorbacteria bacterium RIFCSPLOWO2_12_FULL_44_15c</name>
    <dbReference type="NCBI Taxonomy" id="1802333"/>
    <lineage>
        <taxon>Bacteria</taxon>
        <taxon>Candidatus Tayloriibacteriota</taxon>
    </lineage>
</organism>
<proteinExistence type="predicted"/>
<dbReference type="AlphaFoldDB" id="A0A1G2P6S1"/>
<keyword evidence="1" id="KW-1133">Transmembrane helix</keyword>
<evidence type="ECO:0000313" key="2">
    <source>
        <dbReference type="EMBL" id="OHA44044.1"/>
    </source>
</evidence>
<evidence type="ECO:0000313" key="3">
    <source>
        <dbReference type="Proteomes" id="UP000176355"/>
    </source>
</evidence>
<keyword evidence="1" id="KW-0812">Transmembrane</keyword>
<dbReference type="Proteomes" id="UP000176355">
    <property type="component" value="Unassembled WGS sequence"/>
</dbReference>
<feature type="transmembrane region" description="Helical" evidence="1">
    <location>
        <begin position="29"/>
        <end position="49"/>
    </location>
</feature>
<dbReference type="EMBL" id="MHSL01000011">
    <property type="protein sequence ID" value="OHA44044.1"/>
    <property type="molecule type" value="Genomic_DNA"/>
</dbReference>
<sequence>MNFFGKILKKYRLLWENRYHFGNDSAADWLVIVSVFAVLSIVFIALAFYQFSSYRKGNTAKRLVVATSTAVLFDRAKLDATVEYFAERKQKFNEIKTTKPRFADPSK</sequence>
<keyword evidence="1" id="KW-0472">Membrane</keyword>
<reference evidence="2 3" key="1">
    <citation type="journal article" date="2016" name="Nat. Commun.">
        <title>Thousands of microbial genomes shed light on interconnected biogeochemical processes in an aquifer system.</title>
        <authorList>
            <person name="Anantharaman K."/>
            <person name="Brown C.T."/>
            <person name="Hug L.A."/>
            <person name="Sharon I."/>
            <person name="Castelle C.J."/>
            <person name="Probst A.J."/>
            <person name="Thomas B.C."/>
            <person name="Singh A."/>
            <person name="Wilkins M.J."/>
            <person name="Karaoz U."/>
            <person name="Brodie E.L."/>
            <person name="Williams K.H."/>
            <person name="Hubbard S.S."/>
            <person name="Banfield J.F."/>
        </authorList>
    </citation>
    <scope>NUCLEOTIDE SEQUENCE [LARGE SCALE GENOMIC DNA]</scope>
</reference>
<name>A0A1G2P6S1_9BACT</name>
<protein>
    <submittedName>
        <fullName evidence="2">Uncharacterized protein</fullName>
    </submittedName>
</protein>
<accession>A0A1G2P6S1</accession>
<dbReference type="STRING" id="1802333.A3G03_00620"/>